<dbReference type="SUPFAM" id="SSF53474">
    <property type="entry name" value="alpha/beta-Hydrolases"/>
    <property type="match status" value="1"/>
</dbReference>
<feature type="signal peptide" evidence="1">
    <location>
        <begin position="1"/>
        <end position="17"/>
    </location>
</feature>
<proteinExistence type="predicted"/>
<dbReference type="InterPro" id="IPR029058">
    <property type="entry name" value="AB_hydrolase_fold"/>
</dbReference>
<dbReference type="EMBL" id="CAJOBE010000851">
    <property type="protein sequence ID" value="CAF3691987.1"/>
    <property type="molecule type" value="Genomic_DNA"/>
</dbReference>
<organism evidence="3 6">
    <name type="scientific">Rotaria sordida</name>
    <dbReference type="NCBI Taxonomy" id="392033"/>
    <lineage>
        <taxon>Eukaryota</taxon>
        <taxon>Metazoa</taxon>
        <taxon>Spiralia</taxon>
        <taxon>Gnathifera</taxon>
        <taxon>Rotifera</taxon>
        <taxon>Eurotatoria</taxon>
        <taxon>Bdelloidea</taxon>
        <taxon>Philodinida</taxon>
        <taxon>Philodinidae</taxon>
        <taxon>Rotaria</taxon>
    </lineage>
</organism>
<accession>A0A813YF21</accession>
<reference evidence="3" key="1">
    <citation type="submission" date="2021-02" db="EMBL/GenBank/DDBJ databases">
        <authorList>
            <person name="Nowell W R."/>
        </authorList>
    </citation>
    <scope>NUCLEOTIDE SEQUENCE</scope>
</reference>
<dbReference type="AlphaFoldDB" id="A0A813YF21"/>
<feature type="domain" description="AB hydrolase-1" evidence="2">
    <location>
        <begin position="65"/>
        <end position="218"/>
    </location>
</feature>
<dbReference type="InterPro" id="IPR000073">
    <property type="entry name" value="AB_hydrolase_1"/>
</dbReference>
<dbReference type="EMBL" id="CAJOAX010001354">
    <property type="protein sequence ID" value="CAF3708583.1"/>
    <property type="molecule type" value="Genomic_DNA"/>
</dbReference>
<name>A0A813YF21_9BILA</name>
<evidence type="ECO:0000313" key="3">
    <source>
        <dbReference type="EMBL" id="CAF0883237.1"/>
    </source>
</evidence>
<dbReference type="Proteomes" id="UP000663874">
    <property type="component" value="Unassembled WGS sequence"/>
</dbReference>
<keyword evidence="1" id="KW-0732">Signal</keyword>
<evidence type="ECO:0000256" key="1">
    <source>
        <dbReference type="SAM" id="SignalP"/>
    </source>
</evidence>
<comment type="caution">
    <text evidence="3">The sequence shown here is derived from an EMBL/GenBank/DDBJ whole genome shotgun (WGS) entry which is preliminary data.</text>
</comment>
<dbReference type="Proteomes" id="UP000663823">
    <property type="component" value="Unassembled WGS sequence"/>
</dbReference>
<dbReference type="PANTHER" id="PTHR43798">
    <property type="entry name" value="MONOACYLGLYCEROL LIPASE"/>
    <property type="match status" value="1"/>
</dbReference>
<evidence type="ECO:0000259" key="2">
    <source>
        <dbReference type="Pfam" id="PF00561"/>
    </source>
</evidence>
<protein>
    <recommendedName>
        <fullName evidence="2">AB hydrolase-1 domain-containing protein</fullName>
    </recommendedName>
</protein>
<dbReference type="EMBL" id="CAJNOU010000139">
    <property type="protein sequence ID" value="CAF0883237.1"/>
    <property type="molecule type" value="Genomic_DNA"/>
</dbReference>
<evidence type="ECO:0000313" key="4">
    <source>
        <dbReference type="EMBL" id="CAF3691987.1"/>
    </source>
</evidence>
<evidence type="ECO:0000313" key="5">
    <source>
        <dbReference type="EMBL" id="CAF3708583.1"/>
    </source>
</evidence>
<gene>
    <name evidence="4" type="ORF">FNK824_LOCUS8572</name>
    <name evidence="5" type="ORF">OTI717_LOCUS13021</name>
    <name evidence="3" type="ORF">SEV965_LOCUS4729</name>
</gene>
<dbReference type="InterPro" id="IPR050266">
    <property type="entry name" value="AB_hydrolase_sf"/>
</dbReference>
<feature type="chain" id="PRO_5035683377" description="AB hydrolase-1 domain-containing protein" evidence="1">
    <location>
        <begin position="18"/>
        <end position="293"/>
    </location>
</feature>
<sequence>MHSVFILLICFLPYITTENSTILYSKYRWLRLPRTPKLPFPCTGQYANINNIRIWYTIYGPKRAPPILFLHAGLANSDYWGLQVQELKSSYRCILMDLRGQGRSTISSANITFDLMMSDVIALLNYIKIERVHLVGWGDGGIIGLNLAMNHRNRLISLFVFVANYDSSDFKDVSTSPVWTAFDVRSKAEYKAMNPDNDYAKLYNVLSIMWATLPNWTQQDFKRIDEKLSVCIVDGDHNEAIFRNQPDDMFSWIPQSSELILPGTSFFALIQDPVVFTILLKRFLAEVDCPSYT</sequence>
<dbReference type="Proteomes" id="UP000663889">
    <property type="component" value="Unassembled WGS sequence"/>
</dbReference>
<dbReference type="Pfam" id="PF00561">
    <property type="entry name" value="Abhydrolase_1"/>
    <property type="match status" value="1"/>
</dbReference>
<dbReference type="Gene3D" id="3.40.50.1820">
    <property type="entry name" value="alpha/beta hydrolase"/>
    <property type="match status" value="1"/>
</dbReference>
<evidence type="ECO:0000313" key="6">
    <source>
        <dbReference type="Proteomes" id="UP000663889"/>
    </source>
</evidence>